<evidence type="ECO:0000259" key="9">
    <source>
        <dbReference type="Pfam" id="PF22692"/>
    </source>
</evidence>
<keyword evidence="10" id="KW-0966">Cell projection</keyword>
<dbReference type="NCBIfam" id="TIGR03506">
    <property type="entry name" value="FlgEFG_subfam"/>
    <property type="match status" value="1"/>
</dbReference>
<dbReference type="InterPro" id="IPR010930">
    <property type="entry name" value="Flg_bb/hook_C_dom"/>
</dbReference>
<feature type="domain" description="Flagellar hook protein FlgE D2" evidence="8">
    <location>
        <begin position="167"/>
        <end position="309"/>
    </location>
</feature>
<dbReference type="InterPro" id="IPR019776">
    <property type="entry name" value="Flagellar_basal_body_rod_CS"/>
</dbReference>
<dbReference type="Pfam" id="PF00460">
    <property type="entry name" value="Flg_bb_rod"/>
    <property type="match status" value="1"/>
</dbReference>
<keyword evidence="10" id="KW-0969">Cilium</keyword>
<dbReference type="PANTHER" id="PTHR30435">
    <property type="entry name" value="FLAGELLAR PROTEIN"/>
    <property type="match status" value="1"/>
</dbReference>
<dbReference type="InterPro" id="IPR011491">
    <property type="entry name" value="FlgE_D2"/>
</dbReference>
<dbReference type="Pfam" id="PF22692">
    <property type="entry name" value="LlgE_F_G_D1"/>
    <property type="match status" value="1"/>
</dbReference>
<evidence type="ECO:0000259" key="6">
    <source>
        <dbReference type="Pfam" id="PF00460"/>
    </source>
</evidence>
<evidence type="ECO:0000256" key="3">
    <source>
        <dbReference type="ARBA" id="ARBA00019015"/>
    </source>
</evidence>
<evidence type="ECO:0000313" key="11">
    <source>
        <dbReference type="Proteomes" id="UP000191988"/>
    </source>
</evidence>
<sequence length="434" mass="45503">MSIFGTMRTGVSGMNAQANKLGTVGDNIANASTTGYKRASTSFSSLVLPSSSGSYASGGVQSNVRYSISEQGNLSYTTSSTDLAIQGNGFFVVQDGAGTPYLTRAGSFVKNAEGYLENAAGFQLMGYPYGSNPPAAVVNGFTGLEAINVNNFGLTASPSTQGSFPANLNRDEAIVPAGSRPIDNVATAKIGAKTSLTAFDSGGAKVLYDFYYTRIDNDTSGNPQWEVSVYRQDQSTNGGFPYTATPAANLVQEKVTLVFDPATNKLKTGTPASPTSITIDDQVSGVAQSIKIDLSEMTQFSSKFTPGTAILNGNGPSQIKDVEIGKDGVVTAVYQDGGRRNIYQLALATVPSVDNLSPQNGNVYLPSNESGVVTIGFAQTGSFGYIQKGALEGSNVDIASELTDMIESQRIYTANSKVFQTGSDLMDVLINLKR</sequence>
<dbReference type="InterPro" id="IPR037925">
    <property type="entry name" value="FlgE/F/G-like"/>
</dbReference>
<evidence type="ECO:0000256" key="5">
    <source>
        <dbReference type="RuleBase" id="RU362116"/>
    </source>
</evidence>
<dbReference type="SUPFAM" id="SSF117143">
    <property type="entry name" value="Flagellar hook protein flgE"/>
    <property type="match status" value="1"/>
</dbReference>
<feature type="domain" description="Flagellar basal body rod protein N-terminal" evidence="6">
    <location>
        <begin position="7"/>
        <end position="37"/>
    </location>
</feature>
<dbReference type="InterPro" id="IPR020013">
    <property type="entry name" value="Flagellar_FlgE/F/G"/>
</dbReference>
<evidence type="ECO:0000313" key="10">
    <source>
        <dbReference type="EMBL" id="CUX33527.1"/>
    </source>
</evidence>
<evidence type="ECO:0000259" key="7">
    <source>
        <dbReference type="Pfam" id="PF06429"/>
    </source>
</evidence>
<dbReference type="Pfam" id="PF07559">
    <property type="entry name" value="FlgE_D2"/>
    <property type="match status" value="1"/>
</dbReference>
<feature type="domain" description="Flagellar hook protein FlgE/F/G-like D1" evidence="9">
    <location>
        <begin position="84"/>
        <end position="137"/>
    </location>
</feature>
<accession>A0A1S7QAN5</accession>
<dbReference type="InterPro" id="IPR001444">
    <property type="entry name" value="Flag_bb_rod_N"/>
</dbReference>
<protein>
    <recommendedName>
        <fullName evidence="3 5">Flagellar hook protein FlgE</fullName>
    </recommendedName>
</protein>
<name>A0A1S7QAN5_9HYPH</name>
<proteinExistence type="inferred from homology"/>
<feature type="domain" description="Flagellar basal-body/hook protein C-terminal" evidence="7">
    <location>
        <begin position="387"/>
        <end position="432"/>
    </location>
</feature>
<dbReference type="Pfam" id="PF06429">
    <property type="entry name" value="Flg_bbr_C"/>
    <property type="match status" value="1"/>
</dbReference>
<dbReference type="PANTHER" id="PTHR30435:SF1">
    <property type="entry name" value="FLAGELLAR HOOK PROTEIN FLGE"/>
    <property type="match status" value="1"/>
</dbReference>
<dbReference type="GO" id="GO:0009424">
    <property type="term" value="C:bacterial-type flagellum hook"/>
    <property type="evidence" value="ECO:0007669"/>
    <property type="project" value="TreeGrafter"/>
</dbReference>
<keyword evidence="11" id="KW-1185">Reference proteome</keyword>
<dbReference type="InterPro" id="IPR053967">
    <property type="entry name" value="LlgE_F_G-like_D1"/>
</dbReference>
<dbReference type="STRING" id="1183432.AGR3A_Cc420117"/>
<dbReference type="GO" id="GO:0009425">
    <property type="term" value="C:bacterial-type flagellum basal body"/>
    <property type="evidence" value="ECO:0007669"/>
    <property type="project" value="UniProtKB-SubCell"/>
</dbReference>
<gene>
    <name evidence="10" type="primary">flgE</name>
    <name evidence="10" type="ORF">AGR3A_Cc420117</name>
</gene>
<reference evidence="11" key="1">
    <citation type="submission" date="2016-01" db="EMBL/GenBank/DDBJ databases">
        <authorList>
            <person name="Regsiter A."/>
            <person name="william w."/>
        </authorList>
    </citation>
    <scope>NUCLEOTIDE SEQUENCE [LARGE SCALE GENOMIC DNA]</scope>
    <source>
        <strain evidence="11">CFBP 6623</strain>
    </source>
</reference>
<evidence type="ECO:0000256" key="1">
    <source>
        <dbReference type="ARBA" id="ARBA00004117"/>
    </source>
</evidence>
<dbReference type="PROSITE" id="PS00588">
    <property type="entry name" value="FLAGELLA_BB_ROD"/>
    <property type="match status" value="1"/>
</dbReference>
<dbReference type="GO" id="GO:0071978">
    <property type="term" value="P:bacterial-type flagellum-dependent swarming motility"/>
    <property type="evidence" value="ECO:0007669"/>
    <property type="project" value="TreeGrafter"/>
</dbReference>
<comment type="function">
    <text evidence="5">A flexible structure which links the flagellar filament to the drive apparatus in the basal body.</text>
</comment>
<keyword evidence="4 5" id="KW-0975">Bacterial flagellum</keyword>
<dbReference type="AlphaFoldDB" id="A0A1S7QAN5"/>
<dbReference type="EMBL" id="FBWK01000037">
    <property type="protein sequence ID" value="CUX33527.1"/>
    <property type="molecule type" value="Genomic_DNA"/>
</dbReference>
<organism evidence="10 11">
    <name type="scientific">Agrobacterium tomkonis CFBP 6623</name>
    <dbReference type="NCBI Taxonomy" id="1183432"/>
    <lineage>
        <taxon>Bacteria</taxon>
        <taxon>Pseudomonadati</taxon>
        <taxon>Pseudomonadota</taxon>
        <taxon>Alphaproteobacteria</taxon>
        <taxon>Hyphomicrobiales</taxon>
        <taxon>Rhizobiaceae</taxon>
        <taxon>Rhizobium/Agrobacterium group</taxon>
        <taxon>Agrobacterium</taxon>
        <taxon>Agrobacterium tumefaciens complex</taxon>
    </lineage>
</organism>
<dbReference type="InterPro" id="IPR037058">
    <property type="entry name" value="Falgellar_hook_FlgE_sf"/>
</dbReference>
<dbReference type="Proteomes" id="UP000191988">
    <property type="component" value="Unassembled WGS sequence"/>
</dbReference>
<evidence type="ECO:0000259" key="8">
    <source>
        <dbReference type="Pfam" id="PF07559"/>
    </source>
</evidence>
<dbReference type="GO" id="GO:0005829">
    <property type="term" value="C:cytosol"/>
    <property type="evidence" value="ECO:0007669"/>
    <property type="project" value="TreeGrafter"/>
</dbReference>
<evidence type="ECO:0000256" key="4">
    <source>
        <dbReference type="ARBA" id="ARBA00023143"/>
    </source>
</evidence>
<keyword evidence="10" id="KW-0282">Flagellum</keyword>
<dbReference type="Gene3D" id="2.60.98.20">
    <property type="entry name" value="Flagellar hook protein FlgE"/>
    <property type="match status" value="1"/>
</dbReference>
<comment type="similarity">
    <text evidence="2 5">Belongs to the flagella basal body rod proteins family.</text>
</comment>
<evidence type="ECO:0000256" key="2">
    <source>
        <dbReference type="ARBA" id="ARBA00009677"/>
    </source>
</evidence>
<dbReference type="RefSeq" id="WP_046800598.1">
    <property type="nucleotide sequence ID" value="NZ_LT009723.1"/>
</dbReference>
<comment type="subcellular location">
    <subcellularLocation>
        <location evidence="1 5">Bacterial flagellum basal body</location>
    </subcellularLocation>
</comment>